<comment type="caution">
    <text evidence="1">The sequence shown here is derived from an EMBL/GenBank/DDBJ whole genome shotgun (WGS) entry which is preliminary data.</text>
</comment>
<dbReference type="RefSeq" id="WP_308433135.1">
    <property type="nucleotide sequence ID" value="NZ_BLIP01000003.1"/>
</dbReference>
<dbReference type="InterPro" id="IPR014710">
    <property type="entry name" value="RmlC-like_jellyroll"/>
</dbReference>
<evidence type="ECO:0008006" key="3">
    <source>
        <dbReference type="Google" id="ProtNLM"/>
    </source>
</evidence>
<proteinExistence type="predicted"/>
<protein>
    <recommendedName>
        <fullName evidence="3">Cupin 2 conserved barrel domain-containing protein</fullName>
    </recommendedName>
</protein>
<sequence>MATRDGTVVVLWPGETVFTPPGEWHWHGAALDHFMAHLAMQEGTGDPNAPAVEWGEHVTDDEYHAAAAQAAT</sequence>
<dbReference type="InterPro" id="IPR011051">
    <property type="entry name" value="RmlC_Cupin_sf"/>
</dbReference>
<dbReference type="Proteomes" id="UP000429552">
    <property type="component" value="Unassembled WGS sequence"/>
</dbReference>
<reference evidence="1 2" key="1">
    <citation type="submission" date="2019-12" db="EMBL/GenBank/DDBJ databases">
        <title>Whole genome shotgun sequence of Streptomyces libani subsp. libani NBRC 13452.</title>
        <authorList>
            <person name="Ichikawa N."/>
            <person name="Kimura A."/>
            <person name="Kitahashi Y."/>
            <person name="Komaki H."/>
            <person name="Tamura T."/>
        </authorList>
    </citation>
    <scope>NUCLEOTIDE SEQUENCE [LARGE SCALE GENOMIC DNA]</scope>
    <source>
        <strain evidence="1 2">NBRC 13452</strain>
    </source>
</reference>
<evidence type="ECO:0000313" key="2">
    <source>
        <dbReference type="Proteomes" id="UP000429552"/>
    </source>
</evidence>
<gene>
    <name evidence="1" type="ORF">Sliba_79670</name>
</gene>
<dbReference type="EMBL" id="BLIP01000003">
    <property type="protein sequence ID" value="GFE27514.1"/>
    <property type="molecule type" value="Genomic_DNA"/>
</dbReference>
<organism evidence="1 2">
    <name type="scientific">Streptomyces nigrescens</name>
    <dbReference type="NCBI Taxonomy" id="1920"/>
    <lineage>
        <taxon>Bacteria</taxon>
        <taxon>Bacillati</taxon>
        <taxon>Actinomycetota</taxon>
        <taxon>Actinomycetes</taxon>
        <taxon>Kitasatosporales</taxon>
        <taxon>Streptomycetaceae</taxon>
        <taxon>Streptomyces</taxon>
    </lineage>
</organism>
<dbReference type="SUPFAM" id="SSF51182">
    <property type="entry name" value="RmlC-like cupins"/>
    <property type="match status" value="1"/>
</dbReference>
<accession>A0A640TWE8</accession>
<name>A0A640TWE8_STRNI</name>
<dbReference type="Gene3D" id="2.60.120.10">
    <property type="entry name" value="Jelly Rolls"/>
    <property type="match status" value="1"/>
</dbReference>
<evidence type="ECO:0000313" key="1">
    <source>
        <dbReference type="EMBL" id="GFE27514.1"/>
    </source>
</evidence>
<dbReference type="AlphaFoldDB" id="A0A640TWE8"/>